<dbReference type="PANTHER" id="PTHR43133">
    <property type="entry name" value="RNA POLYMERASE ECF-TYPE SIGMA FACTO"/>
    <property type="match status" value="1"/>
</dbReference>
<keyword evidence="6" id="KW-0175">Coiled coil</keyword>
<evidence type="ECO:0000313" key="10">
    <source>
        <dbReference type="Proteomes" id="UP000824259"/>
    </source>
</evidence>
<evidence type="ECO:0000256" key="4">
    <source>
        <dbReference type="ARBA" id="ARBA00023125"/>
    </source>
</evidence>
<dbReference type="InterPro" id="IPR014284">
    <property type="entry name" value="RNA_pol_sigma-70_dom"/>
</dbReference>
<dbReference type="SUPFAM" id="SSF88659">
    <property type="entry name" value="Sigma3 and sigma4 domains of RNA polymerase sigma factors"/>
    <property type="match status" value="1"/>
</dbReference>
<evidence type="ECO:0000256" key="2">
    <source>
        <dbReference type="ARBA" id="ARBA00023015"/>
    </source>
</evidence>
<dbReference type="GO" id="GO:0016987">
    <property type="term" value="F:sigma factor activity"/>
    <property type="evidence" value="ECO:0007669"/>
    <property type="project" value="UniProtKB-KW"/>
</dbReference>
<gene>
    <name evidence="9" type="ORF">H9779_05925</name>
</gene>
<evidence type="ECO:0000256" key="5">
    <source>
        <dbReference type="ARBA" id="ARBA00023163"/>
    </source>
</evidence>
<dbReference type="Proteomes" id="UP000824259">
    <property type="component" value="Unassembled WGS sequence"/>
</dbReference>
<comment type="similarity">
    <text evidence="1">Belongs to the sigma-70 factor family. ECF subfamily.</text>
</comment>
<dbReference type="Pfam" id="PF08281">
    <property type="entry name" value="Sigma70_r4_2"/>
    <property type="match status" value="1"/>
</dbReference>
<dbReference type="Gene3D" id="1.10.1740.10">
    <property type="match status" value="1"/>
</dbReference>
<evidence type="ECO:0000256" key="3">
    <source>
        <dbReference type="ARBA" id="ARBA00023082"/>
    </source>
</evidence>
<dbReference type="NCBIfam" id="TIGR02937">
    <property type="entry name" value="sigma70-ECF"/>
    <property type="match status" value="1"/>
</dbReference>
<comment type="caution">
    <text evidence="9">The sequence shown here is derived from an EMBL/GenBank/DDBJ whole genome shotgun (WGS) entry which is preliminary data.</text>
</comment>
<dbReference type="InterPro" id="IPR007627">
    <property type="entry name" value="RNA_pol_sigma70_r2"/>
</dbReference>
<dbReference type="GO" id="GO:0003677">
    <property type="term" value="F:DNA binding"/>
    <property type="evidence" value="ECO:0007669"/>
    <property type="project" value="UniProtKB-KW"/>
</dbReference>
<dbReference type="InterPro" id="IPR036388">
    <property type="entry name" value="WH-like_DNA-bd_sf"/>
</dbReference>
<keyword evidence="4" id="KW-0238">DNA-binding</keyword>
<feature type="coiled-coil region" evidence="6">
    <location>
        <begin position="1"/>
        <end position="28"/>
    </location>
</feature>
<reference evidence="9" key="1">
    <citation type="journal article" date="2021" name="PeerJ">
        <title>Extensive microbial diversity within the chicken gut microbiome revealed by metagenomics and culture.</title>
        <authorList>
            <person name="Gilroy R."/>
            <person name="Ravi A."/>
            <person name="Getino M."/>
            <person name="Pursley I."/>
            <person name="Horton D.L."/>
            <person name="Alikhan N.F."/>
            <person name="Baker D."/>
            <person name="Gharbi K."/>
            <person name="Hall N."/>
            <person name="Watson M."/>
            <person name="Adriaenssens E.M."/>
            <person name="Foster-Nyarko E."/>
            <person name="Jarju S."/>
            <person name="Secka A."/>
            <person name="Antonio M."/>
            <person name="Oren A."/>
            <person name="Chaudhuri R.R."/>
            <person name="La Ragione R."/>
            <person name="Hildebrand F."/>
            <person name="Pallen M.J."/>
        </authorList>
    </citation>
    <scope>NUCLEOTIDE SEQUENCE</scope>
    <source>
        <strain evidence="9">CHK169-11906</strain>
    </source>
</reference>
<keyword evidence="5" id="KW-0804">Transcription</keyword>
<dbReference type="AlphaFoldDB" id="A0A9D2L4F2"/>
<sequence length="167" mass="19400">MQEYESKLKQLERIIDRHQERLFRLACLHTGSRTAAEDIVQDVMLRLFRSESNLSHITDLESYLIKAIINRCRDYHRQGSKATLPLDQVGKIAVPTEDPPPEQEYERIYRLLERLPEEQAEVIRLKTSESMTFAQIAELTESSEATVKSRFRYGIQKLRTLIAGASH</sequence>
<keyword evidence="3" id="KW-0731">Sigma factor</keyword>
<evidence type="ECO:0000256" key="1">
    <source>
        <dbReference type="ARBA" id="ARBA00010641"/>
    </source>
</evidence>
<dbReference type="InterPro" id="IPR013249">
    <property type="entry name" value="RNA_pol_sigma70_r4_t2"/>
</dbReference>
<reference evidence="9" key="2">
    <citation type="submission" date="2021-04" db="EMBL/GenBank/DDBJ databases">
        <authorList>
            <person name="Gilroy R."/>
        </authorList>
    </citation>
    <scope>NUCLEOTIDE SEQUENCE</scope>
    <source>
        <strain evidence="9">CHK169-11906</strain>
    </source>
</reference>
<protein>
    <submittedName>
        <fullName evidence="9">RNA polymerase sigma factor</fullName>
    </submittedName>
</protein>
<accession>A0A9D2L4F2</accession>
<dbReference type="InterPro" id="IPR039425">
    <property type="entry name" value="RNA_pol_sigma-70-like"/>
</dbReference>
<dbReference type="PANTHER" id="PTHR43133:SF8">
    <property type="entry name" value="RNA POLYMERASE SIGMA FACTOR HI_1459-RELATED"/>
    <property type="match status" value="1"/>
</dbReference>
<evidence type="ECO:0000259" key="7">
    <source>
        <dbReference type="Pfam" id="PF04542"/>
    </source>
</evidence>
<feature type="domain" description="RNA polymerase sigma factor 70 region 4 type 2" evidence="8">
    <location>
        <begin position="106"/>
        <end position="156"/>
    </location>
</feature>
<keyword evidence="2" id="KW-0805">Transcription regulation</keyword>
<proteinExistence type="inferred from homology"/>
<evidence type="ECO:0000256" key="6">
    <source>
        <dbReference type="SAM" id="Coils"/>
    </source>
</evidence>
<dbReference type="InterPro" id="IPR013325">
    <property type="entry name" value="RNA_pol_sigma_r2"/>
</dbReference>
<dbReference type="Gene3D" id="1.10.10.10">
    <property type="entry name" value="Winged helix-like DNA-binding domain superfamily/Winged helix DNA-binding domain"/>
    <property type="match status" value="1"/>
</dbReference>
<organism evidence="9 10">
    <name type="scientific">Candidatus Alistipes avicola</name>
    <dbReference type="NCBI Taxonomy" id="2838432"/>
    <lineage>
        <taxon>Bacteria</taxon>
        <taxon>Pseudomonadati</taxon>
        <taxon>Bacteroidota</taxon>
        <taxon>Bacteroidia</taxon>
        <taxon>Bacteroidales</taxon>
        <taxon>Rikenellaceae</taxon>
        <taxon>Alistipes</taxon>
    </lineage>
</organism>
<dbReference type="InterPro" id="IPR013324">
    <property type="entry name" value="RNA_pol_sigma_r3/r4-like"/>
</dbReference>
<feature type="domain" description="RNA polymerase sigma-70 region 2" evidence="7">
    <location>
        <begin position="15"/>
        <end position="80"/>
    </location>
</feature>
<name>A0A9D2L4F2_9BACT</name>
<dbReference type="EMBL" id="DWYR01000015">
    <property type="protein sequence ID" value="HJA99119.1"/>
    <property type="molecule type" value="Genomic_DNA"/>
</dbReference>
<evidence type="ECO:0000259" key="8">
    <source>
        <dbReference type="Pfam" id="PF08281"/>
    </source>
</evidence>
<evidence type="ECO:0000313" key="9">
    <source>
        <dbReference type="EMBL" id="HJA99119.1"/>
    </source>
</evidence>
<dbReference type="GO" id="GO:0006352">
    <property type="term" value="P:DNA-templated transcription initiation"/>
    <property type="evidence" value="ECO:0007669"/>
    <property type="project" value="InterPro"/>
</dbReference>
<dbReference type="SUPFAM" id="SSF88946">
    <property type="entry name" value="Sigma2 domain of RNA polymerase sigma factors"/>
    <property type="match status" value="1"/>
</dbReference>
<dbReference type="Pfam" id="PF04542">
    <property type="entry name" value="Sigma70_r2"/>
    <property type="match status" value="1"/>
</dbReference>